<dbReference type="Proteomes" id="UP001476247">
    <property type="component" value="Unassembled WGS sequence"/>
</dbReference>
<sequence length="334" mass="38453">MLSQIVILDYRQEALKVAINVQAATFIIYEVEDTPGFFSCQSFDPDSDNIYQISVGNNHVRFCSCPDSIGICKHMFLVSRIMKIPFSVRKIVTIAREPVVNNRTDDKSSYISAYAENGEEYCACSKKTSRELQLADYVFVSDMDNQLQSLRDSLARPTRQTSTTTQFTLDRFKFHLELYNHYQVLGEIYIDIQDYRKYPDLPQQNQVVNSLDIDVGCSHRKVRKKLERAKKHTEEEKEVSKVEDVLSKSPVTVNNTALSQYQNAFNLHASKSDQLQKFYSSKKRASLLIANESQKRRFLDKLIGKRSLNSLETEEQEWEVESKDTVDMEGSGCK</sequence>
<feature type="domain" description="SWIM-type" evidence="3">
    <location>
        <begin position="51"/>
        <end position="83"/>
    </location>
</feature>
<evidence type="ECO:0000259" key="3">
    <source>
        <dbReference type="PROSITE" id="PS50966"/>
    </source>
</evidence>
<dbReference type="InterPro" id="IPR007527">
    <property type="entry name" value="Znf_SWIM"/>
</dbReference>
<dbReference type="PROSITE" id="PS50966">
    <property type="entry name" value="ZF_SWIM"/>
    <property type="match status" value="1"/>
</dbReference>
<evidence type="ECO:0000256" key="1">
    <source>
        <dbReference type="PROSITE-ProRule" id="PRU00325"/>
    </source>
</evidence>
<dbReference type="EMBL" id="BAABUJ010000015">
    <property type="protein sequence ID" value="GAA5800204.1"/>
    <property type="molecule type" value="Genomic_DNA"/>
</dbReference>
<evidence type="ECO:0000256" key="2">
    <source>
        <dbReference type="SAM" id="MobiDB-lite"/>
    </source>
</evidence>
<proteinExistence type="predicted"/>
<feature type="region of interest" description="Disordered" evidence="2">
    <location>
        <begin position="314"/>
        <end position="334"/>
    </location>
</feature>
<evidence type="ECO:0000313" key="5">
    <source>
        <dbReference type="Proteomes" id="UP001476247"/>
    </source>
</evidence>
<keyword evidence="5" id="KW-1185">Reference proteome</keyword>
<reference evidence="4 5" key="1">
    <citation type="submission" date="2024-04" db="EMBL/GenBank/DDBJ databases">
        <title>genome sequences of Mucor flavus KT1a and Helicostylum pulchrum KT1b strains isolation_sourced from the surface of a dry-aged beef.</title>
        <authorList>
            <person name="Toyotome T."/>
            <person name="Hosono M."/>
            <person name="Torimaru M."/>
            <person name="Fukuda K."/>
            <person name="Mikami N."/>
        </authorList>
    </citation>
    <scope>NUCLEOTIDE SEQUENCE [LARGE SCALE GENOMIC DNA]</scope>
    <source>
        <strain evidence="4 5">KT1b</strain>
    </source>
</reference>
<keyword evidence="1" id="KW-0863">Zinc-finger</keyword>
<protein>
    <recommendedName>
        <fullName evidence="3">SWIM-type domain-containing protein</fullName>
    </recommendedName>
</protein>
<gene>
    <name evidence="4" type="ORF">HPULCUR_005629</name>
</gene>
<evidence type="ECO:0000313" key="4">
    <source>
        <dbReference type="EMBL" id="GAA5800204.1"/>
    </source>
</evidence>
<name>A0ABP9XZL8_9FUNG</name>
<comment type="caution">
    <text evidence="4">The sequence shown here is derived from an EMBL/GenBank/DDBJ whole genome shotgun (WGS) entry which is preliminary data.</text>
</comment>
<accession>A0ABP9XZL8</accession>
<keyword evidence="1" id="KW-0862">Zinc</keyword>
<organism evidence="4 5">
    <name type="scientific">Helicostylum pulchrum</name>
    <dbReference type="NCBI Taxonomy" id="562976"/>
    <lineage>
        <taxon>Eukaryota</taxon>
        <taxon>Fungi</taxon>
        <taxon>Fungi incertae sedis</taxon>
        <taxon>Mucoromycota</taxon>
        <taxon>Mucoromycotina</taxon>
        <taxon>Mucoromycetes</taxon>
        <taxon>Mucorales</taxon>
        <taxon>Mucorineae</taxon>
        <taxon>Mucoraceae</taxon>
        <taxon>Helicostylum</taxon>
    </lineage>
</organism>
<keyword evidence="1" id="KW-0479">Metal-binding</keyword>